<dbReference type="Gene3D" id="3.15.10.30">
    <property type="entry name" value="Haemolymph juvenile hormone binding protein"/>
    <property type="match status" value="1"/>
</dbReference>
<evidence type="ECO:0000313" key="6">
    <source>
        <dbReference type="Proteomes" id="UP001152798"/>
    </source>
</evidence>
<dbReference type="GO" id="GO:0007623">
    <property type="term" value="P:circadian rhythm"/>
    <property type="evidence" value="ECO:0007669"/>
    <property type="project" value="UniProtKB-ARBA"/>
</dbReference>
<gene>
    <name evidence="5" type="ORF">NEZAVI_LOCUS13051</name>
</gene>
<dbReference type="OrthoDB" id="8174700at2759"/>
<feature type="chain" id="PRO_5040381907" evidence="4">
    <location>
        <begin position="19"/>
        <end position="249"/>
    </location>
</feature>
<keyword evidence="1 4" id="KW-0732">Signal</keyword>
<feature type="signal peptide" evidence="4">
    <location>
        <begin position="1"/>
        <end position="18"/>
    </location>
</feature>
<reference evidence="5" key="1">
    <citation type="submission" date="2022-01" db="EMBL/GenBank/DDBJ databases">
        <authorList>
            <person name="King R."/>
        </authorList>
    </citation>
    <scope>NUCLEOTIDE SEQUENCE</scope>
</reference>
<proteinExistence type="inferred from homology"/>
<evidence type="ECO:0000256" key="1">
    <source>
        <dbReference type="ARBA" id="ARBA00022729"/>
    </source>
</evidence>
<keyword evidence="2" id="KW-0090">Biological rhythms</keyword>
<comment type="similarity">
    <text evidence="3">Belongs to the TO family.</text>
</comment>
<dbReference type="EMBL" id="OV725082">
    <property type="protein sequence ID" value="CAH1404685.1"/>
    <property type="molecule type" value="Genomic_DNA"/>
</dbReference>
<dbReference type="Proteomes" id="UP001152798">
    <property type="component" value="Chromosome 6"/>
</dbReference>
<evidence type="ECO:0000256" key="2">
    <source>
        <dbReference type="ARBA" id="ARBA00023108"/>
    </source>
</evidence>
<protein>
    <submittedName>
        <fullName evidence="5">Uncharacterized protein</fullName>
    </submittedName>
</protein>
<dbReference type="PANTHER" id="PTHR11008">
    <property type="entry name" value="PROTEIN TAKEOUT-LIKE PROTEIN"/>
    <property type="match status" value="1"/>
</dbReference>
<evidence type="ECO:0000313" key="5">
    <source>
        <dbReference type="EMBL" id="CAH1404685.1"/>
    </source>
</evidence>
<dbReference type="Pfam" id="PF06585">
    <property type="entry name" value="JHBP"/>
    <property type="match status" value="1"/>
</dbReference>
<dbReference type="InterPro" id="IPR010562">
    <property type="entry name" value="Haemolymph_juvenile_hormone-bd"/>
</dbReference>
<evidence type="ECO:0000256" key="4">
    <source>
        <dbReference type="SAM" id="SignalP"/>
    </source>
</evidence>
<dbReference type="PANTHER" id="PTHR11008:SF32">
    <property type="entry name" value="CIRCADIAN CLOCK-CONTROLLED PROTEIN DAYWAKE-RELATED"/>
    <property type="match status" value="1"/>
</dbReference>
<organism evidence="5 6">
    <name type="scientific">Nezara viridula</name>
    <name type="common">Southern green stink bug</name>
    <name type="synonym">Cimex viridulus</name>
    <dbReference type="NCBI Taxonomy" id="85310"/>
    <lineage>
        <taxon>Eukaryota</taxon>
        <taxon>Metazoa</taxon>
        <taxon>Ecdysozoa</taxon>
        <taxon>Arthropoda</taxon>
        <taxon>Hexapoda</taxon>
        <taxon>Insecta</taxon>
        <taxon>Pterygota</taxon>
        <taxon>Neoptera</taxon>
        <taxon>Paraneoptera</taxon>
        <taxon>Hemiptera</taxon>
        <taxon>Heteroptera</taxon>
        <taxon>Panheteroptera</taxon>
        <taxon>Pentatomomorpha</taxon>
        <taxon>Pentatomoidea</taxon>
        <taxon>Pentatomidae</taxon>
        <taxon>Pentatominae</taxon>
        <taxon>Nezara</taxon>
    </lineage>
</organism>
<sequence>MWFASLLLLGSLVSCGVSATIKPAKYYFDICHTSDPKYNDCVKKTLEKLKPQLIKGIPDLNLQSVEPLHIPKIELSEGNGNFQMKQKLTNLYIHGTSNYTLEDLSINVDGREMNYTMTFPLLEFESDYELDGQILVLPIKGEGRANYNFTDVTIRAFTKIETFKKKGKVYVRIKSYSLKIEPTDVHLHFSNLFNGDKVLGDSTNKFLNDNWRDAYNTYRDLPENAFAQYLKVITNNVFEKFPAEEIFPK</sequence>
<accession>A0A9P0HL77</accession>
<name>A0A9P0HL77_NEZVI</name>
<dbReference type="AlphaFoldDB" id="A0A9P0HL77"/>
<dbReference type="SMART" id="SM00700">
    <property type="entry name" value="JHBP"/>
    <property type="match status" value="1"/>
</dbReference>
<dbReference type="FunFam" id="3.15.10.30:FF:000001">
    <property type="entry name" value="Takeout-like protein 1"/>
    <property type="match status" value="1"/>
</dbReference>
<dbReference type="InterPro" id="IPR038606">
    <property type="entry name" value="To_sf"/>
</dbReference>
<keyword evidence="6" id="KW-1185">Reference proteome</keyword>
<evidence type="ECO:0000256" key="3">
    <source>
        <dbReference type="ARBA" id="ARBA00060902"/>
    </source>
</evidence>
<dbReference type="GO" id="GO:0005615">
    <property type="term" value="C:extracellular space"/>
    <property type="evidence" value="ECO:0007669"/>
    <property type="project" value="TreeGrafter"/>
</dbReference>